<feature type="non-terminal residue" evidence="2">
    <location>
        <position position="1"/>
    </location>
</feature>
<organism evidence="2">
    <name type="scientific">uncultured Actinomycetospora sp</name>
    <dbReference type="NCBI Taxonomy" id="1135996"/>
    <lineage>
        <taxon>Bacteria</taxon>
        <taxon>Bacillati</taxon>
        <taxon>Actinomycetota</taxon>
        <taxon>Actinomycetes</taxon>
        <taxon>Pseudonocardiales</taxon>
        <taxon>Pseudonocardiaceae</taxon>
        <taxon>Actinomycetospora</taxon>
        <taxon>environmental samples</taxon>
    </lineage>
</organism>
<feature type="region of interest" description="Disordered" evidence="1">
    <location>
        <begin position="1"/>
        <end position="42"/>
    </location>
</feature>
<dbReference type="AlphaFoldDB" id="A0A6J4HD75"/>
<name>A0A6J4HD75_9PSEU</name>
<proteinExistence type="predicted"/>
<feature type="compositionally biased region" description="Pro residues" evidence="1">
    <location>
        <begin position="12"/>
        <end position="26"/>
    </location>
</feature>
<gene>
    <name evidence="2" type="ORF">AVDCRST_MAG54-441</name>
</gene>
<feature type="non-terminal residue" evidence="2">
    <location>
        <position position="42"/>
    </location>
</feature>
<reference evidence="2" key="1">
    <citation type="submission" date="2020-02" db="EMBL/GenBank/DDBJ databases">
        <authorList>
            <person name="Meier V. D."/>
        </authorList>
    </citation>
    <scope>NUCLEOTIDE SEQUENCE</scope>
    <source>
        <strain evidence="2">AVDCRST_MAG54</strain>
    </source>
</reference>
<evidence type="ECO:0000313" key="2">
    <source>
        <dbReference type="EMBL" id="CAA9218241.1"/>
    </source>
</evidence>
<sequence length="42" mass="4160">AAFVGIAGSWPGPRPDLQPSAGPTPPRGADDAATTPTTRVAM</sequence>
<accession>A0A6J4HD75</accession>
<protein>
    <submittedName>
        <fullName evidence="2">Uncharacterized protein</fullName>
    </submittedName>
</protein>
<dbReference type="EMBL" id="CADCTH010000062">
    <property type="protein sequence ID" value="CAA9218241.1"/>
    <property type="molecule type" value="Genomic_DNA"/>
</dbReference>
<evidence type="ECO:0000256" key="1">
    <source>
        <dbReference type="SAM" id="MobiDB-lite"/>
    </source>
</evidence>